<dbReference type="Gene3D" id="3.10.450.50">
    <property type="match status" value="1"/>
</dbReference>
<dbReference type="InterPro" id="IPR032710">
    <property type="entry name" value="NTF2-like_dom_sf"/>
</dbReference>
<gene>
    <name evidence="2" type="ORF">GCM10023346_13780</name>
</gene>
<dbReference type="EMBL" id="BAABKK010000010">
    <property type="protein sequence ID" value="GAA5192254.1"/>
    <property type="molecule type" value="Genomic_DNA"/>
</dbReference>
<protein>
    <recommendedName>
        <fullName evidence="1">SnoaL-like domain-containing protein</fullName>
    </recommendedName>
</protein>
<feature type="domain" description="SnoaL-like" evidence="1">
    <location>
        <begin position="25"/>
        <end position="157"/>
    </location>
</feature>
<evidence type="ECO:0000313" key="3">
    <source>
        <dbReference type="Proteomes" id="UP001500200"/>
    </source>
</evidence>
<name>A0ABP9S7T3_9MICC</name>
<dbReference type="Proteomes" id="UP001500200">
    <property type="component" value="Unassembled WGS sequence"/>
</dbReference>
<dbReference type="SUPFAM" id="SSF54427">
    <property type="entry name" value="NTF2-like"/>
    <property type="match status" value="1"/>
</dbReference>
<dbReference type="Pfam" id="PF13577">
    <property type="entry name" value="SnoaL_4"/>
    <property type="match status" value="1"/>
</dbReference>
<organism evidence="2 3">
    <name type="scientific">Arthrobacter gyeryongensis</name>
    <dbReference type="NCBI Taxonomy" id="1650592"/>
    <lineage>
        <taxon>Bacteria</taxon>
        <taxon>Bacillati</taxon>
        <taxon>Actinomycetota</taxon>
        <taxon>Actinomycetes</taxon>
        <taxon>Micrococcales</taxon>
        <taxon>Micrococcaceae</taxon>
        <taxon>Arthrobacter</taxon>
    </lineage>
</organism>
<sequence>MTDPQKDANLRGTTLEELEWLIAGARINKVLVDYCQGVDRRDWALVLNCYHEDAADSHGPYVGAPAGLVEWMRRNHEYVTFCMHVLSNVSIKFSAEDPSLARVESYCLSRKTIESAEQDPLLAGTGATDPVRRTVACRYIDTFENRPGVGWRISKRTVVHEWMRRDPAHAFVELDPAFEFSRRDNSDLLYSPVIASLF</sequence>
<proteinExistence type="predicted"/>
<dbReference type="RefSeq" id="WP_345448540.1">
    <property type="nucleotide sequence ID" value="NZ_BAABKK010000010.1"/>
</dbReference>
<evidence type="ECO:0000313" key="2">
    <source>
        <dbReference type="EMBL" id="GAA5192254.1"/>
    </source>
</evidence>
<evidence type="ECO:0000259" key="1">
    <source>
        <dbReference type="Pfam" id="PF13577"/>
    </source>
</evidence>
<keyword evidence="3" id="KW-1185">Reference proteome</keyword>
<reference evidence="3" key="1">
    <citation type="journal article" date="2019" name="Int. J. Syst. Evol. Microbiol.">
        <title>The Global Catalogue of Microorganisms (GCM) 10K type strain sequencing project: providing services to taxonomists for standard genome sequencing and annotation.</title>
        <authorList>
            <consortium name="The Broad Institute Genomics Platform"/>
            <consortium name="The Broad Institute Genome Sequencing Center for Infectious Disease"/>
            <person name="Wu L."/>
            <person name="Ma J."/>
        </authorList>
    </citation>
    <scope>NUCLEOTIDE SEQUENCE [LARGE SCALE GENOMIC DNA]</scope>
    <source>
        <strain evidence="3">JCM 18514</strain>
    </source>
</reference>
<comment type="caution">
    <text evidence="2">The sequence shown here is derived from an EMBL/GenBank/DDBJ whole genome shotgun (WGS) entry which is preliminary data.</text>
</comment>
<dbReference type="InterPro" id="IPR037401">
    <property type="entry name" value="SnoaL-like"/>
</dbReference>
<accession>A0ABP9S7T3</accession>